<evidence type="ECO:0000256" key="2">
    <source>
        <dbReference type="ARBA" id="ARBA00022771"/>
    </source>
</evidence>
<dbReference type="SMART" id="SM00249">
    <property type="entry name" value="PHD"/>
    <property type="match status" value="2"/>
</dbReference>
<feature type="compositionally biased region" description="Low complexity" evidence="5">
    <location>
        <begin position="1372"/>
        <end position="1406"/>
    </location>
</feature>
<feature type="compositionally biased region" description="Basic and acidic residues" evidence="5">
    <location>
        <begin position="1511"/>
        <end position="1526"/>
    </location>
</feature>
<dbReference type="CDD" id="cd15550">
    <property type="entry name" value="PHD_MLL5"/>
    <property type="match status" value="1"/>
</dbReference>
<keyword evidence="1" id="KW-0479">Metal-binding</keyword>
<dbReference type="InterPro" id="IPR046341">
    <property type="entry name" value="SET_dom_sf"/>
</dbReference>
<keyword evidence="8" id="KW-1185">Reference proteome</keyword>
<feature type="compositionally biased region" description="Basic and acidic residues" evidence="5">
    <location>
        <begin position="299"/>
        <end position="317"/>
    </location>
</feature>
<dbReference type="GO" id="GO:0008270">
    <property type="term" value="F:zinc ion binding"/>
    <property type="evidence" value="ECO:0007669"/>
    <property type="project" value="UniProtKB-KW"/>
</dbReference>
<dbReference type="InterPro" id="IPR001965">
    <property type="entry name" value="Znf_PHD"/>
</dbReference>
<reference evidence="7 8" key="1">
    <citation type="submission" date="2015-12" db="EMBL/GenBank/DDBJ databases">
        <title>Dictyostelia acquired genes for synthesis and detection of signals that induce cell-type specialization by lateral gene transfer from prokaryotes.</title>
        <authorList>
            <person name="Gloeckner G."/>
            <person name="Schaap P."/>
        </authorList>
    </citation>
    <scope>NUCLEOTIDE SEQUENCE [LARGE SCALE GENOMIC DNA]</scope>
    <source>
        <strain evidence="7 8">TK</strain>
    </source>
</reference>
<feature type="compositionally biased region" description="Basic and acidic residues" evidence="5">
    <location>
        <begin position="1456"/>
        <end position="1471"/>
    </location>
</feature>
<evidence type="ECO:0000313" key="7">
    <source>
        <dbReference type="EMBL" id="KYR02506.1"/>
    </source>
</evidence>
<feature type="compositionally biased region" description="Basic and acidic residues" evidence="5">
    <location>
        <begin position="1299"/>
        <end position="1312"/>
    </location>
</feature>
<gene>
    <name evidence="7" type="ORF">DLAC_01352</name>
</gene>
<feature type="compositionally biased region" description="Low complexity" evidence="5">
    <location>
        <begin position="522"/>
        <end position="544"/>
    </location>
</feature>
<feature type="compositionally biased region" description="Basic and acidic residues" evidence="5">
    <location>
        <begin position="1259"/>
        <end position="1269"/>
    </location>
</feature>
<feature type="compositionally biased region" description="Low complexity" evidence="5">
    <location>
        <begin position="556"/>
        <end position="569"/>
    </location>
</feature>
<evidence type="ECO:0000256" key="4">
    <source>
        <dbReference type="ARBA" id="ARBA00022853"/>
    </source>
</evidence>
<dbReference type="SUPFAM" id="SSF57903">
    <property type="entry name" value="FYVE/PHD zinc finger"/>
    <property type="match status" value="1"/>
</dbReference>
<dbReference type="SUPFAM" id="SSF82199">
    <property type="entry name" value="SET domain"/>
    <property type="match status" value="1"/>
</dbReference>
<feature type="compositionally biased region" description="Low complexity" evidence="5">
    <location>
        <begin position="1159"/>
        <end position="1168"/>
    </location>
</feature>
<dbReference type="Proteomes" id="UP000076078">
    <property type="component" value="Unassembled WGS sequence"/>
</dbReference>
<keyword evidence="4" id="KW-0156">Chromatin regulator</keyword>
<evidence type="ECO:0000313" key="8">
    <source>
        <dbReference type="Proteomes" id="UP000076078"/>
    </source>
</evidence>
<protein>
    <submittedName>
        <fullName evidence="7">PHD zinc finger-containing protein</fullName>
    </submittedName>
</protein>
<dbReference type="GO" id="GO:0034967">
    <property type="term" value="C:Set3 complex"/>
    <property type="evidence" value="ECO:0007669"/>
    <property type="project" value="TreeGrafter"/>
</dbReference>
<feature type="compositionally biased region" description="Basic residues" evidence="5">
    <location>
        <begin position="13"/>
        <end position="24"/>
    </location>
</feature>
<feature type="compositionally biased region" description="Acidic residues" evidence="5">
    <location>
        <begin position="331"/>
        <end position="341"/>
    </location>
</feature>
<organism evidence="7 8">
    <name type="scientific">Tieghemostelium lacteum</name>
    <name type="common">Slime mold</name>
    <name type="synonym">Dictyostelium lacteum</name>
    <dbReference type="NCBI Taxonomy" id="361077"/>
    <lineage>
        <taxon>Eukaryota</taxon>
        <taxon>Amoebozoa</taxon>
        <taxon>Evosea</taxon>
        <taxon>Eumycetozoa</taxon>
        <taxon>Dictyostelia</taxon>
        <taxon>Dictyosteliales</taxon>
        <taxon>Raperosteliaceae</taxon>
        <taxon>Tieghemostelium</taxon>
    </lineage>
</organism>
<dbReference type="PROSITE" id="PS50280">
    <property type="entry name" value="SET"/>
    <property type="match status" value="1"/>
</dbReference>
<feature type="compositionally biased region" description="Low complexity" evidence="5">
    <location>
        <begin position="1201"/>
        <end position="1212"/>
    </location>
</feature>
<feature type="compositionally biased region" description="Low complexity" evidence="5">
    <location>
        <begin position="245"/>
        <end position="258"/>
    </location>
</feature>
<feature type="region of interest" description="Disordered" evidence="5">
    <location>
        <begin position="469"/>
        <end position="594"/>
    </location>
</feature>
<feature type="region of interest" description="Disordered" evidence="5">
    <location>
        <begin position="1238"/>
        <end position="1704"/>
    </location>
</feature>
<dbReference type="GO" id="GO:0070210">
    <property type="term" value="C:Rpd3L-Expanded complex"/>
    <property type="evidence" value="ECO:0007669"/>
    <property type="project" value="TreeGrafter"/>
</dbReference>
<dbReference type="GO" id="GO:0006355">
    <property type="term" value="P:regulation of DNA-templated transcription"/>
    <property type="evidence" value="ECO:0007669"/>
    <property type="project" value="TreeGrafter"/>
</dbReference>
<feature type="compositionally biased region" description="Low complexity" evidence="5">
    <location>
        <begin position="576"/>
        <end position="589"/>
    </location>
</feature>
<feature type="compositionally biased region" description="Low complexity" evidence="5">
    <location>
        <begin position="1280"/>
        <end position="1298"/>
    </location>
</feature>
<keyword evidence="2" id="KW-0863">Zinc-finger</keyword>
<feature type="compositionally biased region" description="Low complexity" evidence="5">
    <location>
        <begin position="33"/>
        <end position="46"/>
    </location>
</feature>
<feature type="compositionally biased region" description="Polar residues" evidence="5">
    <location>
        <begin position="1422"/>
        <end position="1443"/>
    </location>
</feature>
<dbReference type="STRING" id="361077.A0A152A8G2"/>
<proteinExistence type="predicted"/>
<dbReference type="PANTHER" id="PTHR46462:SF3">
    <property type="entry name" value="UPSET, ISOFORM A"/>
    <property type="match status" value="1"/>
</dbReference>
<dbReference type="InterPro" id="IPR011011">
    <property type="entry name" value="Znf_FYVE_PHD"/>
</dbReference>
<feature type="compositionally biased region" description="Low complexity" evidence="5">
    <location>
        <begin position="1622"/>
        <end position="1660"/>
    </location>
</feature>
<accession>A0A152A8G2</accession>
<feature type="region of interest" description="Disordered" evidence="5">
    <location>
        <begin position="223"/>
        <end position="345"/>
    </location>
</feature>
<dbReference type="OMA" id="PIDQPYR"/>
<evidence type="ECO:0000256" key="1">
    <source>
        <dbReference type="ARBA" id="ARBA00022723"/>
    </source>
</evidence>
<name>A0A152A8G2_TIELA</name>
<dbReference type="GO" id="GO:0006325">
    <property type="term" value="P:chromatin organization"/>
    <property type="evidence" value="ECO:0007669"/>
    <property type="project" value="UniProtKB-KW"/>
</dbReference>
<feature type="region of interest" description="Disordered" evidence="5">
    <location>
        <begin position="1151"/>
        <end position="1225"/>
    </location>
</feature>
<sequence>MSSTTTEQEGGSKKGRKSIARRALPKNILESPTITSESLVTSSTTSNLNGNGAVSFNGPELKLSNSVNASSGVLAGSSSASGTQSLASSTTSSLPTSSTGNNSGNSSGTSSIAGGVQQPQQPQQQPQQQSNTPLFKPLDFANLFTKLDTSTIMSPHHLHHQNNPVMASPTISPSLPASLLPSSLSKPSTPLHTSIVTKQQQAILESQPPPKISLMEVDQLPNRLHSDLKSNSTSTLKEIKEEPHSTSTTTTTTSTTTTKDSVKDQPPLTPKKPIPLSKSKSKSNQKKVITPTPSSTPSSKEKEKEKHEQKEKEEVSKNSKKKVQQQVISESDSESDSDSDDSDKNNESVIRCICTNNIDQGLMIQCETCDVWQHSICFGIKDKNVPKHFYCEKCQPRTMDCPCQRKECSGRIIQCVMCLNWNHLDCVKSKLNISDAKITNSKGHDHHLPDSYICHSCEKLDNLENNIEDSATSSKSKKGRGKGGTGTQSSTTGNRRKKSTTPTSGSAPNSAPSSTVITSANSTKKSTSPQSLTSPLLSSSPLVSNEDSSSLKLKDSTISSPHTSSSDPMSVEEKSTTTTTTTTTTSTTTPIEIKNEFPTTIELPTEDIPQNLILKQVEELELQQQQQPIKFLEDEISDEQLQLTFQKIQSPKESSLFNSTLQLFSFIESIILRFQFVDDYCKRNDNSKPSEQSEQKKCINNLNLIDNLIFQKYCLIFLEVPISQKNEVKKAIGLILNLDVDIVNRYMIEFANELSKQINNNFYNYYNQQQIQDLEERFSSTTSSSSTSSSPTTDNIMAVDDKYQLEWTGNEYSISSNQTLSSVIKDIQISKEYCFEKDQIVDSSISAKSCQQVRVNTVKSLNNGQLTSPSSTPAQEYKLISRYTLDANKYIEECRGVFKFKQQDQNSIKSEWIDSNHYLLNPIPVQMIYSQECDLIIDSRKPSANASTVCRYIRRSCSPNTSIRYLLDQQDNIFKAALFSQSQIKESQEITIAFDYPYKSLRNPIYCPCGISTCLVSGWFNERANIGMKMLEQLGEKVDPLLLKQQLAQQQKQIQQYQQMSKKRSHEFMSSRSPKSKSSNYNNNNNNNTSPNSTSPSSNSTKEPSLKKTKRKSNKLSLMDMDPQFLQSTENSTREERKLQAIIQNYEQMERKQKEKGINNNNNNNNNNSTTTITPLKHSPKLKSKKEGDISGDNDIEMKITSTTTTSVSSSSMMEDMDSHKQSKFGKKAWLAEFKQKEKKDDFPMSGGSPSPTSVLPSIKERGDDDHNAYHMNNHHLHHQQQQQQQQQHHYQHFQQQQMDDRMSIDSKHTDEEGSLPSEGPSIIYKQQQQQQIHNQQQYRGENGNLSPNKKDFSSQHQQYHQQAPPPPPQSPYQQQQPQPQQQPQQQQQQQQQPQSPYHYQQHYPQDQVPPKYYLDREGLSRSHNSSPMQSPSMKGQLSQSMSGGFRDTIDQSYRLSRERNDDRDQWDNRNRQNQFIDQRDNWNQYPQDNDNGGSYDRMPPLPQHRGGYNRYKDNQDTPYWEKKSNWDNYSNRNGPPPPPPPQGNRNFNPDYQKSGWDRKPLNSSGNYRNGYSSPPLHSSNSYLDNDHHHQYNNNNEPLENGMSPNHKPLGNSSNKSPQLLNSSDNISINNNPQQAPPNNYNKQQQYQQQNNQNFYNNNHQGGGGPPPRGYQNMKYQQSPTLPPHPQDEPYDFHSRKPYFNKRR</sequence>
<dbReference type="PANTHER" id="PTHR46462">
    <property type="entry name" value="UPSET, ISOFORM A"/>
    <property type="match status" value="1"/>
</dbReference>
<dbReference type="InterPro" id="IPR013083">
    <property type="entry name" value="Znf_RING/FYVE/PHD"/>
</dbReference>
<dbReference type="FunCoup" id="A0A152A8G2">
    <property type="interactions" value="605"/>
</dbReference>
<dbReference type="InParanoid" id="A0A152A8G2"/>
<dbReference type="EMBL" id="LODT01000004">
    <property type="protein sequence ID" value="KYR02506.1"/>
    <property type="molecule type" value="Genomic_DNA"/>
</dbReference>
<keyword evidence="3" id="KW-0862">Zinc</keyword>
<feature type="compositionally biased region" description="Polar residues" evidence="5">
    <location>
        <begin position="1482"/>
        <end position="1493"/>
    </location>
</feature>
<feature type="compositionally biased region" description="Low complexity" evidence="5">
    <location>
        <begin position="1563"/>
        <end position="1574"/>
    </location>
</feature>
<feature type="domain" description="SET" evidence="6">
    <location>
        <begin position="877"/>
        <end position="995"/>
    </location>
</feature>
<feature type="compositionally biased region" description="Low complexity" evidence="5">
    <location>
        <begin position="1070"/>
        <end position="1102"/>
    </location>
</feature>
<dbReference type="Gene3D" id="2.170.270.10">
    <property type="entry name" value="SET domain"/>
    <property type="match status" value="1"/>
</dbReference>
<feature type="region of interest" description="Disordered" evidence="5">
    <location>
        <begin position="1"/>
        <end position="134"/>
    </location>
</feature>
<dbReference type="Pfam" id="PF20826">
    <property type="entry name" value="PHD_5"/>
    <property type="match status" value="1"/>
</dbReference>
<feature type="compositionally biased region" description="Low complexity" evidence="5">
    <location>
        <begin position="1327"/>
        <end position="1338"/>
    </location>
</feature>
<dbReference type="Gene3D" id="3.30.40.10">
    <property type="entry name" value="Zinc/RING finger domain, C3HC4 (zinc finger)"/>
    <property type="match status" value="2"/>
</dbReference>
<feature type="region of interest" description="Disordered" evidence="5">
    <location>
        <begin position="1054"/>
        <end position="1135"/>
    </location>
</feature>
<feature type="compositionally biased region" description="Low complexity" evidence="5">
    <location>
        <begin position="66"/>
        <end position="129"/>
    </location>
</feature>
<evidence type="ECO:0000259" key="6">
    <source>
        <dbReference type="PROSITE" id="PS50280"/>
    </source>
</evidence>
<comment type="caution">
    <text evidence="7">The sequence shown here is derived from an EMBL/GenBank/DDBJ whole genome shotgun (WGS) entry which is preliminary data.</text>
</comment>
<feature type="compositionally biased region" description="Polar residues" evidence="5">
    <location>
        <begin position="1611"/>
        <end position="1621"/>
    </location>
</feature>
<dbReference type="OrthoDB" id="21428at2759"/>
<evidence type="ECO:0000256" key="5">
    <source>
        <dbReference type="SAM" id="MobiDB-lite"/>
    </source>
</evidence>
<feature type="compositionally biased region" description="Low complexity" evidence="5">
    <location>
        <begin position="286"/>
        <end position="298"/>
    </location>
</feature>
<feature type="compositionally biased region" description="Polar residues" evidence="5">
    <location>
        <begin position="500"/>
        <end position="521"/>
    </location>
</feature>
<evidence type="ECO:0000256" key="3">
    <source>
        <dbReference type="ARBA" id="ARBA00022833"/>
    </source>
</evidence>
<dbReference type="InterPro" id="IPR001214">
    <property type="entry name" value="SET_dom"/>
</dbReference>
<feature type="compositionally biased region" description="Basic and acidic residues" evidence="5">
    <location>
        <begin position="1686"/>
        <end position="1695"/>
    </location>
</feature>
<dbReference type="SMART" id="SM00317">
    <property type="entry name" value="SET"/>
    <property type="match status" value="1"/>
</dbReference>